<evidence type="ECO:0000256" key="2">
    <source>
        <dbReference type="ARBA" id="ARBA00022771"/>
    </source>
</evidence>
<evidence type="ECO:0000256" key="3">
    <source>
        <dbReference type="ARBA" id="ARBA00022833"/>
    </source>
</evidence>
<reference evidence="5" key="1">
    <citation type="journal article" date="2013" name="Science">
        <title>The Amborella genome and the evolution of flowering plants.</title>
        <authorList>
            <consortium name="Amborella Genome Project"/>
        </authorList>
    </citation>
    <scope>NUCLEOTIDE SEQUENCE [LARGE SCALE GENOMIC DNA]</scope>
</reference>
<keyword evidence="2" id="KW-0863">Zinc-finger</keyword>
<keyword evidence="5" id="KW-1185">Reference proteome</keyword>
<dbReference type="AlphaFoldDB" id="U5D160"/>
<dbReference type="PANTHER" id="PTHR15710:SF202">
    <property type="entry name" value="RING-TYPE E3 UBIQUITIN TRANSFERASE"/>
    <property type="match status" value="1"/>
</dbReference>
<organism evidence="4 5">
    <name type="scientific">Amborella trichopoda</name>
    <dbReference type="NCBI Taxonomy" id="13333"/>
    <lineage>
        <taxon>Eukaryota</taxon>
        <taxon>Viridiplantae</taxon>
        <taxon>Streptophyta</taxon>
        <taxon>Embryophyta</taxon>
        <taxon>Tracheophyta</taxon>
        <taxon>Spermatophyta</taxon>
        <taxon>Magnoliopsida</taxon>
        <taxon>Amborellales</taxon>
        <taxon>Amborellaceae</taxon>
        <taxon>Amborella</taxon>
    </lineage>
</organism>
<evidence type="ECO:0000313" key="5">
    <source>
        <dbReference type="Proteomes" id="UP000017836"/>
    </source>
</evidence>
<dbReference type="HOGENOM" id="CLU_101534_0_0_1"/>
<evidence type="ECO:0000313" key="4">
    <source>
        <dbReference type="EMBL" id="ERN15122.1"/>
    </source>
</evidence>
<dbReference type="GO" id="GO:0008270">
    <property type="term" value="F:zinc ion binding"/>
    <property type="evidence" value="ECO:0007669"/>
    <property type="project" value="UniProtKB-KW"/>
</dbReference>
<dbReference type="GO" id="GO:0016567">
    <property type="term" value="P:protein ubiquitination"/>
    <property type="evidence" value="ECO:0000318"/>
    <property type="project" value="GO_Central"/>
</dbReference>
<dbReference type="eggNOG" id="KOG0800">
    <property type="taxonomic scope" value="Eukaryota"/>
</dbReference>
<proteinExistence type="predicted"/>
<dbReference type="Gene3D" id="3.30.40.10">
    <property type="entry name" value="Zinc/RING finger domain, C3HC4 (zinc finger)"/>
    <property type="match status" value="1"/>
</dbReference>
<evidence type="ECO:0008006" key="6">
    <source>
        <dbReference type="Google" id="ProtNLM"/>
    </source>
</evidence>
<keyword evidence="1" id="KW-0479">Metal-binding</keyword>
<evidence type="ECO:0000256" key="1">
    <source>
        <dbReference type="ARBA" id="ARBA00022723"/>
    </source>
</evidence>
<dbReference type="GO" id="GO:0005737">
    <property type="term" value="C:cytoplasm"/>
    <property type="evidence" value="ECO:0000318"/>
    <property type="project" value="GO_Central"/>
</dbReference>
<dbReference type="PANTHER" id="PTHR15710">
    <property type="entry name" value="E3 UBIQUITIN-PROTEIN LIGASE PRAJA"/>
    <property type="match status" value="1"/>
</dbReference>
<dbReference type="Proteomes" id="UP000017836">
    <property type="component" value="Unassembled WGS sequence"/>
</dbReference>
<name>U5D160_AMBTC</name>
<gene>
    <name evidence="4" type="ORF">AMTR_s00056p00097290</name>
</gene>
<dbReference type="EMBL" id="KI392510">
    <property type="protein sequence ID" value="ERN15122.1"/>
    <property type="molecule type" value="Genomic_DNA"/>
</dbReference>
<keyword evidence="3" id="KW-0862">Zinc</keyword>
<accession>U5D160</accession>
<dbReference type="InterPro" id="IPR013083">
    <property type="entry name" value="Znf_RING/FYVE/PHD"/>
</dbReference>
<dbReference type="GO" id="GO:0061630">
    <property type="term" value="F:ubiquitin protein ligase activity"/>
    <property type="evidence" value="ECO:0000318"/>
    <property type="project" value="GO_Central"/>
</dbReference>
<protein>
    <recommendedName>
        <fullName evidence="6">RING-type domain-containing protein</fullName>
    </recommendedName>
</protein>
<dbReference type="SUPFAM" id="SSF57850">
    <property type="entry name" value="RING/U-box"/>
    <property type="match status" value="1"/>
</dbReference>
<sequence>MVREVDDVVEVEAVSTLFLDRRIGSCYGMEHLERVAMERQAVRLAVESLKTVDMEDEEVVCTICIFEMDFGTVDAKAMPCWHKYHGEYIVAWLEYESSCRYQLPTAK</sequence>
<dbReference type="Gramene" id="ERN15122">
    <property type="protein sequence ID" value="ERN15122"/>
    <property type="gene ID" value="AMTR_s00056p00097290"/>
</dbReference>